<accession>A0A6S6UGV7</accession>
<organism evidence="7">
    <name type="scientific">uncultured Sulfurovum sp</name>
    <dbReference type="NCBI Taxonomy" id="269237"/>
    <lineage>
        <taxon>Bacteria</taxon>
        <taxon>Pseudomonadati</taxon>
        <taxon>Campylobacterota</taxon>
        <taxon>Epsilonproteobacteria</taxon>
        <taxon>Campylobacterales</taxon>
        <taxon>Sulfurovaceae</taxon>
        <taxon>Sulfurovum</taxon>
        <taxon>environmental samples</taxon>
    </lineage>
</organism>
<keyword evidence="5 6" id="KW-0472">Membrane</keyword>
<feature type="transmembrane region" description="Helical" evidence="6">
    <location>
        <begin position="12"/>
        <end position="29"/>
    </location>
</feature>
<dbReference type="EMBL" id="CACVAS010000170">
    <property type="protein sequence ID" value="CAA6828377.1"/>
    <property type="molecule type" value="Genomic_DNA"/>
</dbReference>
<evidence type="ECO:0000256" key="4">
    <source>
        <dbReference type="ARBA" id="ARBA00022989"/>
    </source>
</evidence>
<comment type="similarity">
    <text evidence="2">Belongs to the FUN14 family.</text>
</comment>
<evidence type="ECO:0000256" key="3">
    <source>
        <dbReference type="ARBA" id="ARBA00022692"/>
    </source>
</evidence>
<dbReference type="Pfam" id="PF04930">
    <property type="entry name" value="FUN14"/>
    <property type="match status" value="1"/>
</dbReference>
<evidence type="ECO:0000256" key="6">
    <source>
        <dbReference type="SAM" id="Phobius"/>
    </source>
</evidence>
<comment type="subcellular location">
    <subcellularLocation>
        <location evidence="1">Membrane</location>
    </subcellularLocation>
</comment>
<reference evidence="7" key="1">
    <citation type="submission" date="2020-01" db="EMBL/GenBank/DDBJ databases">
        <authorList>
            <person name="Meier V. D."/>
            <person name="Meier V D."/>
        </authorList>
    </citation>
    <scope>NUCLEOTIDE SEQUENCE</scope>
    <source>
        <strain evidence="7">HLG_WM_MAG_01</strain>
    </source>
</reference>
<sequence>MEETTTQQETLIPYLDMGTGFLIGLAVGYTLKKSFKLLLLLLGLYIIAIFVLENKGMMSINEASLENTVTNLFSKFKEFVIFLKDRLSNFQFSKGISTVAGFALGLKIG</sequence>
<protein>
    <recommendedName>
        <fullName evidence="8">FUN14 family protein</fullName>
    </recommendedName>
</protein>
<dbReference type="AlphaFoldDB" id="A0A6S6UGV7"/>
<evidence type="ECO:0000256" key="2">
    <source>
        <dbReference type="ARBA" id="ARBA00009160"/>
    </source>
</evidence>
<dbReference type="InterPro" id="IPR007014">
    <property type="entry name" value="FUN14"/>
</dbReference>
<evidence type="ECO:0008006" key="8">
    <source>
        <dbReference type="Google" id="ProtNLM"/>
    </source>
</evidence>
<dbReference type="GO" id="GO:0016020">
    <property type="term" value="C:membrane"/>
    <property type="evidence" value="ECO:0007669"/>
    <property type="project" value="UniProtKB-SubCell"/>
</dbReference>
<proteinExistence type="inferred from homology"/>
<feature type="transmembrane region" description="Helical" evidence="6">
    <location>
        <begin position="35"/>
        <end position="52"/>
    </location>
</feature>
<keyword evidence="4 6" id="KW-1133">Transmembrane helix</keyword>
<evidence type="ECO:0000313" key="7">
    <source>
        <dbReference type="EMBL" id="CAA6828377.1"/>
    </source>
</evidence>
<evidence type="ECO:0000256" key="1">
    <source>
        <dbReference type="ARBA" id="ARBA00004370"/>
    </source>
</evidence>
<evidence type="ECO:0000256" key="5">
    <source>
        <dbReference type="ARBA" id="ARBA00023136"/>
    </source>
</evidence>
<gene>
    <name evidence="7" type="ORF">HELGO_WM1968</name>
</gene>
<keyword evidence="3 6" id="KW-0812">Transmembrane</keyword>
<name>A0A6S6UGV7_9BACT</name>